<dbReference type="PANTHER" id="PTHR16291">
    <property type="entry name" value="NUCLEAR CAP-BINDING PROTEIN SUBUNIT 3"/>
    <property type="match status" value="1"/>
</dbReference>
<keyword evidence="6" id="KW-1185">Reference proteome</keyword>
<dbReference type="InterPro" id="IPR019416">
    <property type="entry name" value="NCBP3"/>
</dbReference>
<gene>
    <name evidence="5" type="ORF">LNINA_LOCUS5023</name>
</gene>
<evidence type="ECO:0000256" key="1">
    <source>
        <dbReference type="ARBA" id="ARBA00006069"/>
    </source>
</evidence>
<dbReference type="Proteomes" id="UP001497472">
    <property type="component" value="Unassembled WGS sequence"/>
</dbReference>
<feature type="region of interest" description="Disordered" evidence="4">
    <location>
        <begin position="333"/>
        <end position="398"/>
    </location>
</feature>
<evidence type="ECO:0000313" key="6">
    <source>
        <dbReference type="Proteomes" id="UP001497472"/>
    </source>
</evidence>
<dbReference type="GO" id="GO:0000340">
    <property type="term" value="F:RNA 7-methylguanosine cap binding"/>
    <property type="evidence" value="ECO:0007669"/>
    <property type="project" value="InterPro"/>
</dbReference>
<dbReference type="PANTHER" id="PTHR16291:SF0">
    <property type="entry name" value="NUCLEAR CAP-BINDING PROTEIN SUBUNIT 3"/>
    <property type="match status" value="1"/>
</dbReference>
<dbReference type="AlphaFoldDB" id="A0AAV1JA15"/>
<comment type="caution">
    <text evidence="5">The sequence shown here is derived from an EMBL/GenBank/DDBJ whole genome shotgun (WGS) entry which is preliminary data.</text>
</comment>
<proteinExistence type="inferred from homology"/>
<feature type="compositionally biased region" description="Polar residues" evidence="4">
    <location>
        <begin position="333"/>
        <end position="344"/>
    </location>
</feature>
<comment type="similarity">
    <text evidence="1">Belongs to the NCBP3 family.</text>
</comment>
<dbReference type="EMBL" id="CAVLEF010000006">
    <property type="protein sequence ID" value="CAK1545361.1"/>
    <property type="molecule type" value="Genomic_DNA"/>
</dbReference>
<feature type="coiled-coil region" evidence="3">
    <location>
        <begin position="425"/>
        <end position="459"/>
    </location>
</feature>
<dbReference type="GO" id="GO:0003729">
    <property type="term" value="F:mRNA binding"/>
    <property type="evidence" value="ECO:0007669"/>
    <property type="project" value="InterPro"/>
</dbReference>
<feature type="region of interest" description="Disordered" evidence="4">
    <location>
        <begin position="267"/>
        <end position="317"/>
    </location>
</feature>
<reference evidence="5 6" key="1">
    <citation type="submission" date="2023-11" db="EMBL/GenBank/DDBJ databases">
        <authorList>
            <person name="Okamura Y."/>
        </authorList>
    </citation>
    <scope>NUCLEOTIDE SEQUENCE [LARGE SCALE GENOMIC DNA]</scope>
</reference>
<name>A0AAV1JA15_9NEOP</name>
<dbReference type="GO" id="GO:0005634">
    <property type="term" value="C:nucleus"/>
    <property type="evidence" value="ECO:0007669"/>
    <property type="project" value="TreeGrafter"/>
</dbReference>
<evidence type="ECO:0000313" key="5">
    <source>
        <dbReference type="EMBL" id="CAK1545361.1"/>
    </source>
</evidence>
<feature type="region of interest" description="Disordered" evidence="4">
    <location>
        <begin position="1"/>
        <end position="20"/>
    </location>
</feature>
<sequence>MDFDREDGEIHDENEMDVEEEQIQDIKPLVLSDDCTVLFKADKSGPIVKKVNKVDASKLEERAKRFGLNLSGNRIVTQQQIDELYANIGIEGNERHFRLDTIHLTGIDGLNTKDVFEYLEEYKPVSLEWVDATSCNVVCQDHIAAALALLVHTQEIDDGNLKKMLSEKSSYHWREAMPHTKKDVILMRFATNADKKLSRDKKMHLEKKILELNDKNPWGDLCMSWGVYDHQEIFQSKIPAFEGSNDNKLGPRNVIKPKKSNLALRLGKRSQMQKADESSDSDSEWNKKSKIPRMRMRADDEESRIKKKVSAESNNISDKEQYTHLSIEFINSKNPSRTQCSSKVFSDPRKQNNHQNSSKGILSRLGNKVLNEDKPLSDSDDESNYSDDNNYNTRSKVQKVENNLRTTSVWSRLDKPGLASEHNDLREMIKKKHEVNVKAEDLRDRLSKAKSNLRIEIDNNYAK</sequence>
<evidence type="ECO:0000256" key="3">
    <source>
        <dbReference type="SAM" id="Coils"/>
    </source>
</evidence>
<dbReference type="Pfam" id="PF10309">
    <property type="entry name" value="NCBP3"/>
    <property type="match status" value="1"/>
</dbReference>
<accession>A0AAV1JA15</accession>
<evidence type="ECO:0000256" key="2">
    <source>
        <dbReference type="ARBA" id="ARBA00019876"/>
    </source>
</evidence>
<evidence type="ECO:0000256" key="4">
    <source>
        <dbReference type="SAM" id="MobiDB-lite"/>
    </source>
</evidence>
<organism evidence="5 6">
    <name type="scientific">Leptosia nina</name>
    <dbReference type="NCBI Taxonomy" id="320188"/>
    <lineage>
        <taxon>Eukaryota</taxon>
        <taxon>Metazoa</taxon>
        <taxon>Ecdysozoa</taxon>
        <taxon>Arthropoda</taxon>
        <taxon>Hexapoda</taxon>
        <taxon>Insecta</taxon>
        <taxon>Pterygota</taxon>
        <taxon>Neoptera</taxon>
        <taxon>Endopterygota</taxon>
        <taxon>Lepidoptera</taxon>
        <taxon>Glossata</taxon>
        <taxon>Ditrysia</taxon>
        <taxon>Papilionoidea</taxon>
        <taxon>Pieridae</taxon>
        <taxon>Pierinae</taxon>
        <taxon>Leptosia</taxon>
    </lineage>
</organism>
<keyword evidence="3" id="KW-0175">Coiled coil</keyword>
<protein>
    <recommendedName>
        <fullName evidence="2">Nuclear cap-binding protein subunit 3</fullName>
    </recommendedName>
</protein>